<organism evidence="2 3">
    <name type="scientific">Phytomonospora endophytica</name>
    <dbReference type="NCBI Taxonomy" id="714109"/>
    <lineage>
        <taxon>Bacteria</taxon>
        <taxon>Bacillati</taxon>
        <taxon>Actinomycetota</taxon>
        <taxon>Actinomycetes</taxon>
        <taxon>Micromonosporales</taxon>
        <taxon>Micromonosporaceae</taxon>
        <taxon>Phytomonospora</taxon>
    </lineage>
</organism>
<keyword evidence="1" id="KW-0472">Membrane</keyword>
<gene>
    <name evidence="2" type="ORF">HNR73_002076</name>
</gene>
<keyword evidence="3" id="KW-1185">Reference proteome</keyword>
<dbReference type="EMBL" id="JACHGT010000004">
    <property type="protein sequence ID" value="MBB6034226.1"/>
    <property type="molecule type" value="Genomic_DNA"/>
</dbReference>
<evidence type="ECO:0000313" key="2">
    <source>
        <dbReference type="EMBL" id="MBB6034226.1"/>
    </source>
</evidence>
<keyword evidence="1" id="KW-1133">Transmembrane helix</keyword>
<reference evidence="2 3" key="1">
    <citation type="submission" date="2020-08" db="EMBL/GenBank/DDBJ databases">
        <title>Genomic Encyclopedia of Type Strains, Phase IV (KMG-IV): sequencing the most valuable type-strain genomes for metagenomic binning, comparative biology and taxonomic classification.</title>
        <authorList>
            <person name="Goeker M."/>
        </authorList>
    </citation>
    <scope>NUCLEOTIDE SEQUENCE [LARGE SCALE GENOMIC DNA]</scope>
    <source>
        <strain evidence="2 3">YIM 65646</strain>
    </source>
</reference>
<protein>
    <submittedName>
        <fullName evidence="2">Uncharacterized protein</fullName>
    </submittedName>
</protein>
<evidence type="ECO:0000256" key="1">
    <source>
        <dbReference type="SAM" id="Phobius"/>
    </source>
</evidence>
<dbReference type="RefSeq" id="WP_184787108.1">
    <property type="nucleotide sequence ID" value="NZ_BONT01000045.1"/>
</dbReference>
<dbReference type="Proteomes" id="UP000548476">
    <property type="component" value="Unassembled WGS sequence"/>
</dbReference>
<keyword evidence="1" id="KW-0812">Transmembrane</keyword>
<feature type="transmembrane region" description="Helical" evidence="1">
    <location>
        <begin position="6"/>
        <end position="28"/>
    </location>
</feature>
<dbReference type="AlphaFoldDB" id="A0A841FD70"/>
<proteinExistence type="predicted"/>
<name>A0A841FD70_9ACTN</name>
<evidence type="ECO:0000313" key="3">
    <source>
        <dbReference type="Proteomes" id="UP000548476"/>
    </source>
</evidence>
<comment type="caution">
    <text evidence="2">The sequence shown here is derived from an EMBL/GenBank/DDBJ whole genome shotgun (WGS) entry which is preliminary data.</text>
</comment>
<sequence length="178" mass="19078">MSTRSGAVNVTAAVVTPIIVVICCIGVMSRGGKTEEPIATADPAEVAARLVVRLDTATAELDLPMDALVAHTGFCDAPNFEVPPKDRYVVVTGYRYTPGVSAQNDHIIALYERWGELGWQAEIDFDSYTGMADTEASDAGDGFSAFTDWRELTVSVTSPCYLFEGEPVWGEITPAPAL</sequence>
<accession>A0A841FD70</accession>